<evidence type="ECO:0000313" key="3">
    <source>
        <dbReference type="EMBL" id="CAD7573120.1"/>
    </source>
</evidence>
<dbReference type="InterPro" id="IPR002710">
    <property type="entry name" value="Dilute_dom"/>
</dbReference>
<sequence length="602" mass="69950">MRCASIVSGCHEVGGLFPLKAASLQELEMENEKLRDNLAALRKTVAQEEPSGKELLRQLEASQEELNRRRDECIQLHSVLANQTKGLKSVASNNYSTHVDIINEDGELVLAFEAQKKINSDGTFMEQFVRVLPCSRQLEDELQAEKVRWKSEREDLQQEIERLKEDNDRQQKILSVNLTKSPQSQQEAFMQHEITRLTSENLDLQEKFDTLSELCRKHRKQMKQLAKKLKDAGVMEVEGAVDAVPSPAGQDQRHNLPMVKKKEREYQGMFEYRKEDEQIIVRHLIHDLKPRVAVTLLPGLPSYILFMCIRHTDFINDDEKVRSLLTATINAVKKVIKRRHEDLETTILWLSNTLRLLHNLKQYSGDKTFQAENTPKQNEQCLKNFDLSEYRQVLSDIAVWIYQGVIRALEERVQPMVVPAILEHEAIPGLPGQKPMGMRGRSTSVVREIESPVDIQKALDVLLHELKGFHRLLSFHGVDPELIVQVFRQIFYFICASSLNNLLLRKDLCHWSKGMQIRYNLSHLEQWVRDHRMQNVYICVMILETRCSMFDMWSIQQIIKILNLYTPADDFEERVPVAFIRKIQTTLHERTESQEQVAHHLV</sequence>
<evidence type="ECO:0000259" key="2">
    <source>
        <dbReference type="PROSITE" id="PS51126"/>
    </source>
</evidence>
<accession>A0A7R9P863</accession>
<dbReference type="PANTHER" id="PTHR16027:SF6">
    <property type="entry name" value="DILUTE DOMAIN-CONTAINING PROTEIN"/>
    <property type="match status" value="1"/>
</dbReference>
<dbReference type="PANTHER" id="PTHR16027">
    <property type="entry name" value="DILUTE DOMAIN-CONTAINING PROTEIN YPR089W"/>
    <property type="match status" value="1"/>
</dbReference>
<dbReference type="CDD" id="cd15470">
    <property type="entry name" value="Myo5_CBD"/>
    <property type="match status" value="1"/>
</dbReference>
<protein>
    <submittedName>
        <fullName evidence="3">(California timema) hypothetical protein</fullName>
    </submittedName>
</protein>
<dbReference type="GO" id="GO:0051020">
    <property type="term" value="F:GTPase binding"/>
    <property type="evidence" value="ECO:0007669"/>
    <property type="project" value="TreeGrafter"/>
</dbReference>
<dbReference type="SMART" id="SM01132">
    <property type="entry name" value="DIL"/>
    <property type="match status" value="1"/>
</dbReference>
<dbReference type="PROSITE" id="PS51126">
    <property type="entry name" value="DILUTE"/>
    <property type="match status" value="1"/>
</dbReference>
<proteinExistence type="predicted"/>
<dbReference type="Pfam" id="PF01843">
    <property type="entry name" value="DIL"/>
    <property type="match status" value="1"/>
</dbReference>
<gene>
    <name evidence="3" type="ORF">TCMB3V08_LOCUS5761</name>
</gene>
<dbReference type="Pfam" id="PF25966">
    <property type="entry name" value="Myo5a"/>
    <property type="match status" value="1"/>
</dbReference>
<dbReference type="InterPro" id="IPR052072">
    <property type="entry name" value="Vascular_dev_regulator"/>
</dbReference>
<feature type="coiled-coil region" evidence="1">
    <location>
        <begin position="24"/>
        <end position="76"/>
    </location>
</feature>
<feature type="coiled-coil region" evidence="1">
    <location>
        <begin position="139"/>
        <end position="173"/>
    </location>
</feature>
<feature type="domain" description="Dilute" evidence="2">
    <location>
        <begin position="326"/>
        <end position="602"/>
    </location>
</feature>
<dbReference type="InterPro" id="IPR058662">
    <property type="entry name" value="Myo5a/b_dom"/>
</dbReference>
<dbReference type="AlphaFoldDB" id="A0A7R9P863"/>
<organism evidence="3">
    <name type="scientific">Timema californicum</name>
    <name type="common">California timema</name>
    <name type="synonym">Walking stick</name>
    <dbReference type="NCBI Taxonomy" id="61474"/>
    <lineage>
        <taxon>Eukaryota</taxon>
        <taxon>Metazoa</taxon>
        <taxon>Ecdysozoa</taxon>
        <taxon>Arthropoda</taxon>
        <taxon>Hexapoda</taxon>
        <taxon>Insecta</taxon>
        <taxon>Pterygota</taxon>
        <taxon>Neoptera</taxon>
        <taxon>Polyneoptera</taxon>
        <taxon>Phasmatodea</taxon>
        <taxon>Timematodea</taxon>
        <taxon>Timematoidea</taxon>
        <taxon>Timematidae</taxon>
        <taxon>Timema</taxon>
    </lineage>
</organism>
<keyword evidence="1" id="KW-0175">Coiled coil</keyword>
<evidence type="ECO:0000256" key="1">
    <source>
        <dbReference type="SAM" id="Coils"/>
    </source>
</evidence>
<reference evidence="3" key="1">
    <citation type="submission" date="2020-11" db="EMBL/GenBank/DDBJ databases">
        <authorList>
            <person name="Tran Van P."/>
        </authorList>
    </citation>
    <scope>NUCLEOTIDE SEQUENCE</scope>
</reference>
<name>A0A7R9P863_TIMCA</name>
<dbReference type="EMBL" id="OE181421">
    <property type="protein sequence ID" value="CAD7573120.1"/>
    <property type="molecule type" value="Genomic_DNA"/>
</dbReference>